<accession>A0A4R2E4S0</accession>
<dbReference type="Proteomes" id="UP000294830">
    <property type="component" value="Unassembled WGS sequence"/>
</dbReference>
<name>A0A4R2E4S0_9BACT</name>
<organism evidence="1 2">
    <name type="scientific">Acetobacteroides hydrogenigenes</name>
    <dbReference type="NCBI Taxonomy" id="979970"/>
    <lineage>
        <taxon>Bacteria</taxon>
        <taxon>Pseudomonadati</taxon>
        <taxon>Bacteroidota</taxon>
        <taxon>Bacteroidia</taxon>
        <taxon>Bacteroidales</taxon>
        <taxon>Rikenellaceae</taxon>
        <taxon>Acetobacteroides</taxon>
    </lineage>
</organism>
<gene>
    <name evidence="1" type="ORF">CLV25_11867</name>
</gene>
<evidence type="ECO:0000313" key="2">
    <source>
        <dbReference type="Proteomes" id="UP000294830"/>
    </source>
</evidence>
<dbReference type="EMBL" id="SLWB01000018">
    <property type="protein sequence ID" value="TCN62741.1"/>
    <property type="molecule type" value="Genomic_DNA"/>
</dbReference>
<dbReference type="RefSeq" id="WP_165877099.1">
    <property type="nucleotide sequence ID" value="NZ_SLWB01000018.1"/>
</dbReference>
<dbReference type="AlphaFoldDB" id="A0A4R2E4S0"/>
<keyword evidence="2" id="KW-1185">Reference proteome</keyword>
<protein>
    <submittedName>
        <fullName evidence="1">Uncharacterized protein</fullName>
    </submittedName>
</protein>
<comment type="caution">
    <text evidence="1">The sequence shown here is derived from an EMBL/GenBank/DDBJ whole genome shotgun (WGS) entry which is preliminary data.</text>
</comment>
<sequence length="51" mass="6231">MNEIIRKAKELLTDQIDHQMELMRRREPEFYNAYQSARKIIDIGVRHESKE</sequence>
<proteinExistence type="predicted"/>
<evidence type="ECO:0000313" key="1">
    <source>
        <dbReference type="EMBL" id="TCN62741.1"/>
    </source>
</evidence>
<reference evidence="1 2" key="1">
    <citation type="submission" date="2019-03" db="EMBL/GenBank/DDBJ databases">
        <title>Genomic Encyclopedia of Archaeal and Bacterial Type Strains, Phase II (KMG-II): from individual species to whole genera.</title>
        <authorList>
            <person name="Goeker M."/>
        </authorList>
    </citation>
    <scope>NUCLEOTIDE SEQUENCE [LARGE SCALE GENOMIC DNA]</scope>
    <source>
        <strain evidence="1 2">RL-C</strain>
    </source>
</reference>